<dbReference type="PANTHER" id="PTHR31170:SF18">
    <property type="entry name" value="(WILD MALAYSIAN BANANA) HYPOTHETICAL PROTEIN"/>
    <property type="match status" value="1"/>
</dbReference>
<protein>
    <submittedName>
        <fullName evidence="2">Uncharacterized protein</fullName>
    </submittedName>
</protein>
<keyword evidence="1" id="KW-0812">Transmembrane</keyword>
<gene>
    <name evidence="2" type="primary">LOC123089820</name>
</gene>
<dbReference type="Gramene" id="TraesSTA4B03G02405320.1">
    <property type="protein sequence ID" value="TraesSTA4B03G02405320.1"/>
    <property type="gene ID" value="TraesSTA4B03G02405320"/>
</dbReference>
<dbReference type="Gramene" id="TraesCS4B03G0997500.1">
    <property type="protein sequence ID" value="TraesCS4B03G0997500.1.CDS"/>
    <property type="gene ID" value="TraesCS4B03G0997500"/>
</dbReference>
<dbReference type="OrthoDB" id="1858139at2759"/>
<dbReference type="Gramene" id="TraesROB_scaffold_021633_01G000100.1">
    <property type="protein sequence ID" value="TraesROB_scaffold_021633_01G000100.1"/>
    <property type="gene ID" value="TraesROB_scaffold_021633_01G000100"/>
</dbReference>
<feature type="transmembrane region" description="Helical" evidence="1">
    <location>
        <begin position="413"/>
        <end position="440"/>
    </location>
</feature>
<dbReference type="Gramene" id="TraesPARA_EIv1.0_1406570.1">
    <property type="protein sequence ID" value="TraesPARA_EIv1.0_1406570.1.CDS"/>
    <property type="gene ID" value="TraesPARA_EIv1.0_1406570"/>
</dbReference>
<dbReference type="Gramene" id="TraesSYM4B03G02437690.1">
    <property type="protein sequence ID" value="TraesSYM4B03G02437690.1"/>
    <property type="gene ID" value="TraesSYM4B03G02437690"/>
</dbReference>
<evidence type="ECO:0000256" key="1">
    <source>
        <dbReference type="SAM" id="Phobius"/>
    </source>
</evidence>
<dbReference type="STRING" id="4565.A0A3B6IYH5"/>
<dbReference type="Gramene" id="TraesJAG4B03G02408020.1">
    <property type="protein sequence ID" value="TraesJAG4B03G02408020.1"/>
    <property type="gene ID" value="TraesJAG4B03G02408020"/>
</dbReference>
<sequence>MAKKVNGEWAVETEMMKCAPSTSAGKAAQQSIYRVPEWAKNTNNTKAYQPQVMALGPFHHGAPNLVPMEEHKVRAVVRRLTKSRKTAQAYKDAINGVAERLLAAYGKDPRKEWPAANNRKSFVEMMVRDGCFLLELISLGLTPPPDDDGGDLFFNAHNYMYMRGAIISDVLAMENQLPMLLLQTLLRVDYGTTPNAHTDGDVGVEDQTDEKINLRMLRFLGRQWRPEWVRPLGLHPLHLYHSSLTYGGPGEPEGQGSMEEIMPSAVEIHEAGVHFHKSETDSLLDVHFKHGGMLSMPALMVDDTFEGIFLNLLAFEHLHAPAGNTVTAYVFFMDNIIDTAEDVSLLKAKGIFNNYLGSDDALAKLINDTLSKGVVMSPCSVINKVQHEVKKHCKKPWNKWRANFMHTYLRNPWVFISLVAASILLLATVLQTGYTVAAFYQASATRSPDIN</sequence>
<evidence type="ECO:0000313" key="2">
    <source>
        <dbReference type="EnsemblPlants" id="TraesCS4B02G392100.1"/>
    </source>
</evidence>
<dbReference type="OMA" id="RICIPGQ"/>
<accession>A0A3B6IYH5</accession>
<evidence type="ECO:0000313" key="3">
    <source>
        <dbReference type="Proteomes" id="UP000019116"/>
    </source>
</evidence>
<keyword evidence="1" id="KW-0472">Membrane</keyword>
<organism evidence="2">
    <name type="scientific">Triticum aestivum</name>
    <name type="common">Wheat</name>
    <dbReference type="NCBI Taxonomy" id="4565"/>
    <lineage>
        <taxon>Eukaryota</taxon>
        <taxon>Viridiplantae</taxon>
        <taxon>Streptophyta</taxon>
        <taxon>Embryophyta</taxon>
        <taxon>Tracheophyta</taxon>
        <taxon>Spermatophyta</taxon>
        <taxon>Magnoliopsida</taxon>
        <taxon>Liliopsida</taxon>
        <taxon>Poales</taxon>
        <taxon>Poaceae</taxon>
        <taxon>BOP clade</taxon>
        <taxon>Pooideae</taxon>
        <taxon>Triticodae</taxon>
        <taxon>Triticeae</taxon>
        <taxon>Triticinae</taxon>
        <taxon>Triticum</taxon>
    </lineage>
</organism>
<dbReference type="Pfam" id="PF03140">
    <property type="entry name" value="DUF247"/>
    <property type="match status" value="1"/>
</dbReference>
<proteinExistence type="predicted"/>
<dbReference type="EnsemblPlants" id="TraesCS4B02G392100.1">
    <property type="protein sequence ID" value="TraesCS4B02G392100.1"/>
    <property type="gene ID" value="TraesCS4B02G392100"/>
</dbReference>
<keyword evidence="1" id="KW-1133">Transmembrane helix</keyword>
<dbReference type="Gramene" id="TraesJUL4B03G02429590.1">
    <property type="protein sequence ID" value="TraesJUL4B03G02429590.1"/>
    <property type="gene ID" value="TraesJUL4B03G02429590"/>
</dbReference>
<dbReference type="Gramene" id="TraesCAD_scaffold_024141_01G000800.1">
    <property type="protein sequence ID" value="TraesCAD_scaffold_024141_01G000800.1"/>
    <property type="gene ID" value="TraesCAD_scaffold_024141_01G000800"/>
</dbReference>
<dbReference type="Gramene" id="TraesCLE_scaffold_000254_01G001000.1">
    <property type="protein sequence ID" value="TraesCLE_scaffold_000254_01G001000.1"/>
    <property type="gene ID" value="TraesCLE_scaffold_000254_01G001000"/>
</dbReference>
<dbReference type="InterPro" id="IPR004158">
    <property type="entry name" value="DUF247_pln"/>
</dbReference>
<dbReference type="Gramene" id="TraesWEE_scaffold_081123_01G000300.1">
    <property type="protein sequence ID" value="TraesWEE_scaffold_081123_01G000300.1"/>
    <property type="gene ID" value="TraesWEE_scaffold_081123_01G000300"/>
</dbReference>
<dbReference type="Proteomes" id="UP000019116">
    <property type="component" value="Chromosome 4B"/>
</dbReference>
<dbReference type="Gramene" id="TraesARI4B03G02449920.1">
    <property type="protein sequence ID" value="TraesARI4B03G02449920.1"/>
    <property type="gene ID" value="TraesARI4B03G02449920"/>
</dbReference>
<dbReference type="Gramene" id="TraesKAR4B01G0451390.1">
    <property type="protein sequence ID" value="cds.TraesKAR4B01G0451390.1"/>
    <property type="gene ID" value="TraesKAR4B01G0451390"/>
</dbReference>
<dbReference type="AlphaFoldDB" id="A0A3B6IYH5"/>
<dbReference type="Gramene" id="TraesRN4B0101023900.1">
    <property type="protein sequence ID" value="TraesRN4B0101023900.1"/>
    <property type="gene ID" value="TraesRN4B0101023900"/>
</dbReference>
<dbReference type="Gramene" id="TraesLAC4B03G02363770.1">
    <property type="protein sequence ID" value="TraesLAC4B03G02363770.1"/>
    <property type="gene ID" value="TraesLAC4B03G02363770"/>
</dbReference>
<dbReference type="Gramene" id="TraesARI4B03G02449230.1">
    <property type="protein sequence ID" value="TraesARI4B03G02449230.1"/>
    <property type="gene ID" value="TraesARI4B03G02449230"/>
</dbReference>
<name>A0A3B6IYH5_WHEAT</name>
<reference evidence="2" key="2">
    <citation type="submission" date="2018-10" db="UniProtKB">
        <authorList>
            <consortium name="EnsemblPlants"/>
        </authorList>
    </citation>
    <scope>IDENTIFICATION</scope>
</reference>
<dbReference type="Gramene" id="TraesCS4B02G392100.1">
    <property type="protein sequence ID" value="TraesCS4B02G392100.1"/>
    <property type="gene ID" value="TraesCS4B02G392100"/>
</dbReference>
<reference evidence="2" key="1">
    <citation type="submission" date="2018-08" db="EMBL/GenBank/DDBJ databases">
        <authorList>
            <person name="Rossello M."/>
        </authorList>
    </citation>
    <scope>NUCLEOTIDE SEQUENCE [LARGE SCALE GENOMIC DNA]</scope>
    <source>
        <strain evidence="2">cv. Chinese Spring</strain>
    </source>
</reference>
<keyword evidence="3" id="KW-1185">Reference proteome</keyword>
<dbReference type="Gramene" id="TraesMACUn03G04517060.1">
    <property type="protein sequence ID" value="TraesMACUn03G04517060.1"/>
    <property type="gene ID" value="TraesMACUn03G04517060"/>
</dbReference>
<dbReference type="PANTHER" id="PTHR31170">
    <property type="entry name" value="BNAC04G53230D PROTEIN"/>
    <property type="match status" value="1"/>
</dbReference>